<dbReference type="PANTHER" id="PTHR48079">
    <property type="entry name" value="PROTEIN YEEZ"/>
    <property type="match status" value="1"/>
</dbReference>
<dbReference type="InterPro" id="IPR001509">
    <property type="entry name" value="Epimerase_deHydtase"/>
</dbReference>
<dbReference type="PANTHER" id="PTHR48079:SF6">
    <property type="entry name" value="NAD(P)-BINDING DOMAIN-CONTAINING PROTEIN-RELATED"/>
    <property type="match status" value="1"/>
</dbReference>
<dbReference type="InterPro" id="IPR036291">
    <property type="entry name" value="NAD(P)-bd_dom_sf"/>
</dbReference>
<evidence type="ECO:0000313" key="2">
    <source>
        <dbReference type="EMBL" id="SLM64227.1"/>
    </source>
</evidence>
<accession>A0A375AE01</accession>
<dbReference type="RefSeq" id="WP_035340227.1">
    <property type="nucleotide sequence ID" value="NZ_LT615367.1"/>
</dbReference>
<dbReference type="EMBL" id="LT615367">
    <property type="protein sequence ID" value="SLM64227.1"/>
    <property type="molecule type" value="Genomic_DNA"/>
</dbReference>
<keyword evidence="3" id="KW-1185">Reference proteome</keyword>
<feature type="domain" description="NAD-dependent epimerase/dehydratase" evidence="1">
    <location>
        <begin position="3"/>
        <end position="228"/>
    </location>
</feature>
<gene>
    <name evidence="2" type="ORF">DAQ1742_03419</name>
</gene>
<dbReference type="GO" id="GO:0004029">
    <property type="term" value="F:aldehyde dehydrogenase (NAD+) activity"/>
    <property type="evidence" value="ECO:0007669"/>
    <property type="project" value="TreeGrafter"/>
</dbReference>
<name>A0A375AE01_9GAMM</name>
<dbReference type="GO" id="GO:0045552">
    <property type="term" value="F:dihydroflavanol 4-reductase activity"/>
    <property type="evidence" value="ECO:0007669"/>
    <property type="project" value="UniProtKB-EC"/>
</dbReference>
<dbReference type="Proteomes" id="UP000294820">
    <property type="component" value="Chromosome 1"/>
</dbReference>
<keyword evidence="2" id="KW-0560">Oxidoreductase</keyword>
<sequence>MKILITGANGFVGLNVVNALVAANHQVTAYVRASANVSFLEPLGVTLVRGELHDGPRLRAAMDGHEGVIHTAGNTSSKARDWPKLAAVNIDGTRAVIDTALACGVSRLVYTSTSSTIGAHNDPTAEATEATALSGFRAQNPYAKSKLQAEELVYRACDRGLSALILNPAEVLGAYDYSMQWGRMVLAVAYNQLPFLPPGGASFCGARAVGEAHVNALTKGNAGERYLIAGANTRYSELIRAIEAVVPCQAERPQGHYSALYLKTWLQEKLPWLLRGEPVLDAYRLRVFGGVYYFSSAKAERELGYQPCSLSQMVDECVSWYRANGFIAPSQTAS</sequence>
<evidence type="ECO:0000259" key="1">
    <source>
        <dbReference type="Pfam" id="PF01370"/>
    </source>
</evidence>
<dbReference type="InterPro" id="IPR051783">
    <property type="entry name" value="NAD(P)-dependent_oxidoreduct"/>
</dbReference>
<proteinExistence type="predicted"/>
<dbReference type="KEGG" id="daq:DAQ1742_03419"/>
<dbReference type="Pfam" id="PF01370">
    <property type="entry name" value="Epimerase"/>
    <property type="match status" value="1"/>
</dbReference>
<dbReference type="SUPFAM" id="SSF51735">
    <property type="entry name" value="NAD(P)-binding Rossmann-fold domains"/>
    <property type="match status" value="1"/>
</dbReference>
<reference evidence="2 3" key="1">
    <citation type="submission" date="2016-09" db="EMBL/GenBank/DDBJ databases">
        <authorList>
            <person name="Reverchon S."/>
            <person name="Nasser W."/>
            <person name="Leonard S."/>
            <person name="Brochier C."/>
            <person name="Duprey A."/>
        </authorList>
    </citation>
    <scope>NUCLEOTIDE SEQUENCE [LARGE SCALE GENOMIC DNA]</scope>
    <source>
        <strain evidence="2 3">174/2</strain>
    </source>
</reference>
<dbReference type="AlphaFoldDB" id="A0A375AE01"/>
<protein>
    <submittedName>
        <fullName evidence="2">Dihydroflavonol-4-reductase</fullName>
        <ecNumber evidence="2">1.1.1.219</ecNumber>
    </submittedName>
</protein>
<dbReference type="EC" id="1.1.1.219" evidence="2"/>
<dbReference type="Gene3D" id="3.40.50.720">
    <property type="entry name" value="NAD(P)-binding Rossmann-like Domain"/>
    <property type="match status" value="1"/>
</dbReference>
<organism evidence="2 3">
    <name type="scientific">Dickeya aquatica</name>
    <dbReference type="NCBI Taxonomy" id="1401087"/>
    <lineage>
        <taxon>Bacteria</taxon>
        <taxon>Pseudomonadati</taxon>
        <taxon>Pseudomonadota</taxon>
        <taxon>Gammaproteobacteria</taxon>
        <taxon>Enterobacterales</taxon>
        <taxon>Pectobacteriaceae</taxon>
        <taxon>Dickeya</taxon>
    </lineage>
</organism>
<evidence type="ECO:0000313" key="3">
    <source>
        <dbReference type="Proteomes" id="UP000294820"/>
    </source>
</evidence>
<dbReference type="GO" id="GO:0005737">
    <property type="term" value="C:cytoplasm"/>
    <property type="evidence" value="ECO:0007669"/>
    <property type="project" value="TreeGrafter"/>
</dbReference>